<name>A0AAW5F5I7_CLOSY</name>
<dbReference type="CDD" id="cd00761">
    <property type="entry name" value="Glyco_tranf_GTA_type"/>
    <property type="match status" value="1"/>
</dbReference>
<dbReference type="Gene3D" id="3.90.550.10">
    <property type="entry name" value="Spore Coat Polysaccharide Biosynthesis Protein SpsA, Chain A"/>
    <property type="match status" value="1"/>
</dbReference>
<organism evidence="2 3">
    <name type="scientific">Clostridium symbiosum</name>
    <name type="common">Bacteroides symbiosus</name>
    <dbReference type="NCBI Taxonomy" id="1512"/>
    <lineage>
        <taxon>Bacteria</taxon>
        <taxon>Bacillati</taxon>
        <taxon>Bacillota</taxon>
        <taxon>Clostridia</taxon>
        <taxon>Lachnospirales</taxon>
        <taxon>Lachnospiraceae</taxon>
        <taxon>Otoolea</taxon>
    </lineage>
</organism>
<protein>
    <submittedName>
        <fullName evidence="2">Glycosyltransferase</fullName>
    </submittedName>
</protein>
<dbReference type="Pfam" id="PF00535">
    <property type="entry name" value="Glycos_transf_2"/>
    <property type="match status" value="1"/>
</dbReference>
<dbReference type="PANTHER" id="PTHR22916">
    <property type="entry name" value="GLYCOSYLTRANSFERASE"/>
    <property type="match status" value="1"/>
</dbReference>
<evidence type="ECO:0000259" key="1">
    <source>
        <dbReference type="Pfam" id="PF00535"/>
    </source>
</evidence>
<accession>A0AAW5F5I7</accession>
<feature type="domain" description="Glycosyltransferase 2-like" evidence="1">
    <location>
        <begin position="4"/>
        <end position="82"/>
    </location>
</feature>
<dbReference type="InterPro" id="IPR029044">
    <property type="entry name" value="Nucleotide-diphossugar_trans"/>
</dbReference>
<evidence type="ECO:0000313" key="2">
    <source>
        <dbReference type="EMBL" id="MCK0086592.1"/>
    </source>
</evidence>
<evidence type="ECO:0000313" key="3">
    <source>
        <dbReference type="Proteomes" id="UP001203136"/>
    </source>
</evidence>
<dbReference type="SUPFAM" id="SSF53448">
    <property type="entry name" value="Nucleotide-diphospho-sugar transferases"/>
    <property type="match status" value="1"/>
</dbReference>
<gene>
    <name evidence="2" type="ORF">K5I21_12050</name>
</gene>
<dbReference type="Proteomes" id="UP001203136">
    <property type="component" value="Unassembled WGS sequence"/>
</dbReference>
<proteinExistence type="predicted"/>
<sequence>MLVSVIVPIYNVSLELLHRCIESVRHQAENDVEIIIIDDGSDQNNSDLYRKICNEYCDTHYYRQTNSGPSVARNVGVEKARRVYSILRFR</sequence>
<dbReference type="EMBL" id="JAINVB010000001">
    <property type="protein sequence ID" value="MCK0086592.1"/>
    <property type="molecule type" value="Genomic_DNA"/>
</dbReference>
<dbReference type="InterPro" id="IPR001173">
    <property type="entry name" value="Glyco_trans_2-like"/>
</dbReference>
<comment type="caution">
    <text evidence="2">The sequence shown here is derived from an EMBL/GenBank/DDBJ whole genome shotgun (WGS) entry which is preliminary data.</text>
</comment>
<reference evidence="2" key="1">
    <citation type="journal article" date="2022" name="Cell Host Microbe">
        <title>Colonization of the live biotherapeutic product VE303 and modulation of the microbiota and metabolites in healthy volunteers.</title>
        <authorList>
            <person name="Dsouza M."/>
            <person name="Menon R."/>
            <person name="Crossette E."/>
            <person name="Bhattarai S.K."/>
            <person name="Schneider J."/>
            <person name="Kim Y.G."/>
            <person name="Reddy S."/>
            <person name="Caballero S."/>
            <person name="Felix C."/>
            <person name="Cornacchione L."/>
            <person name="Hendrickson J."/>
            <person name="Watson A.R."/>
            <person name="Minot S.S."/>
            <person name="Greenfield N."/>
            <person name="Schopf L."/>
            <person name="Szabady R."/>
            <person name="Patarroyo J."/>
            <person name="Smith W."/>
            <person name="Harrison P."/>
            <person name="Kuijper E.J."/>
            <person name="Kelly C.P."/>
            <person name="Olle B."/>
            <person name="Bobilev D."/>
            <person name="Silber J.L."/>
            <person name="Bucci V."/>
            <person name="Roberts B."/>
            <person name="Faith J."/>
            <person name="Norman J.M."/>
        </authorList>
    </citation>
    <scope>NUCLEOTIDE SEQUENCE</scope>
    <source>
        <strain evidence="2">VE303-04</strain>
    </source>
</reference>
<dbReference type="AlphaFoldDB" id="A0AAW5F5I7"/>